<organism evidence="2 3">
    <name type="scientific">Nocardiopsis ansamitocini</name>
    <dbReference type="NCBI Taxonomy" id="1670832"/>
    <lineage>
        <taxon>Bacteria</taxon>
        <taxon>Bacillati</taxon>
        <taxon>Actinomycetota</taxon>
        <taxon>Actinomycetes</taxon>
        <taxon>Streptosporangiales</taxon>
        <taxon>Nocardiopsidaceae</taxon>
        <taxon>Nocardiopsis</taxon>
    </lineage>
</organism>
<gene>
    <name evidence="2" type="ORF">Nans01_37680</name>
</gene>
<name>A0A9W6P9F4_9ACTN</name>
<reference evidence="2" key="1">
    <citation type="submission" date="2023-02" db="EMBL/GenBank/DDBJ databases">
        <title>Nocardiopsis ansamitocini NBRC 112285.</title>
        <authorList>
            <person name="Ichikawa N."/>
            <person name="Sato H."/>
            <person name="Tonouchi N."/>
        </authorList>
    </citation>
    <scope>NUCLEOTIDE SEQUENCE</scope>
    <source>
        <strain evidence="2">NBRC 112285</strain>
    </source>
</reference>
<dbReference type="AlphaFoldDB" id="A0A9W6P9F4"/>
<keyword evidence="1" id="KW-0472">Membrane</keyword>
<keyword evidence="3" id="KW-1185">Reference proteome</keyword>
<dbReference type="RefSeq" id="WP_285760934.1">
    <property type="nucleotide sequence ID" value="NZ_BSQG01000007.1"/>
</dbReference>
<feature type="transmembrane region" description="Helical" evidence="1">
    <location>
        <begin position="162"/>
        <end position="181"/>
    </location>
</feature>
<sequence length="182" mass="20129">MPGTYDYVVLLRQDPRPDPLRQWVDLMEVVSGVPRYRLYEVAALLAPIPEPIRAWTPLARVVAEFERFGVEISQHAARHPGVAPGVDDRLLAARAELLERRDREQAYAALSRAARALHHDRAGRAVAGPRALLRRRSADAQCAPVHRAASVRSRGRGHRGCWTTPALILLAAAVSAVAFWLA</sequence>
<dbReference type="EMBL" id="BSQG01000007">
    <property type="protein sequence ID" value="GLU49417.1"/>
    <property type="molecule type" value="Genomic_DNA"/>
</dbReference>
<protein>
    <submittedName>
        <fullName evidence="2">Uncharacterized protein</fullName>
    </submittedName>
</protein>
<evidence type="ECO:0000256" key="1">
    <source>
        <dbReference type="SAM" id="Phobius"/>
    </source>
</evidence>
<dbReference type="Proteomes" id="UP001165092">
    <property type="component" value="Unassembled WGS sequence"/>
</dbReference>
<evidence type="ECO:0000313" key="3">
    <source>
        <dbReference type="Proteomes" id="UP001165092"/>
    </source>
</evidence>
<accession>A0A9W6P9F4</accession>
<keyword evidence="1" id="KW-1133">Transmembrane helix</keyword>
<evidence type="ECO:0000313" key="2">
    <source>
        <dbReference type="EMBL" id="GLU49417.1"/>
    </source>
</evidence>
<keyword evidence="1" id="KW-0812">Transmembrane</keyword>
<comment type="caution">
    <text evidence="2">The sequence shown here is derived from an EMBL/GenBank/DDBJ whole genome shotgun (WGS) entry which is preliminary data.</text>
</comment>
<proteinExistence type="predicted"/>